<dbReference type="RefSeq" id="WP_386428525.1">
    <property type="nucleotide sequence ID" value="NZ_JBHSBB010000009.1"/>
</dbReference>
<feature type="compositionally biased region" description="Low complexity" evidence="1">
    <location>
        <begin position="31"/>
        <end position="50"/>
    </location>
</feature>
<evidence type="ECO:0000256" key="1">
    <source>
        <dbReference type="SAM" id="MobiDB-lite"/>
    </source>
</evidence>
<keyword evidence="3" id="KW-1185">Reference proteome</keyword>
<organism evidence="2 3">
    <name type="scientific">Streptomyces polygonati</name>
    <dbReference type="NCBI Taxonomy" id="1617087"/>
    <lineage>
        <taxon>Bacteria</taxon>
        <taxon>Bacillati</taxon>
        <taxon>Actinomycetota</taxon>
        <taxon>Actinomycetes</taxon>
        <taxon>Kitasatosporales</taxon>
        <taxon>Streptomycetaceae</taxon>
        <taxon>Streptomyces</taxon>
    </lineage>
</organism>
<dbReference type="Proteomes" id="UP001595765">
    <property type="component" value="Unassembled WGS sequence"/>
</dbReference>
<feature type="region of interest" description="Disordered" evidence="1">
    <location>
        <begin position="1"/>
        <end position="50"/>
    </location>
</feature>
<proteinExistence type="predicted"/>
<gene>
    <name evidence="2" type="ORF">ACFO3J_10820</name>
</gene>
<evidence type="ECO:0000313" key="2">
    <source>
        <dbReference type="EMBL" id="MFC4031973.1"/>
    </source>
</evidence>
<sequence length="50" mass="5278">MTDQLFSDPEHVEPVRAPGARPSSDPFQVLPPAETPDAPDTPAQTAPAPK</sequence>
<name>A0ABV8HIV9_9ACTN</name>
<protein>
    <submittedName>
        <fullName evidence="2">Uncharacterized protein</fullName>
    </submittedName>
</protein>
<dbReference type="EMBL" id="JBHSBB010000009">
    <property type="protein sequence ID" value="MFC4031973.1"/>
    <property type="molecule type" value="Genomic_DNA"/>
</dbReference>
<comment type="caution">
    <text evidence="2">The sequence shown here is derived from an EMBL/GenBank/DDBJ whole genome shotgun (WGS) entry which is preliminary data.</text>
</comment>
<accession>A0ABV8HIV9</accession>
<evidence type="ECO:0000313" key="3">
    <source>
        <dbReference type="Proteomes" id="UP001595765"/>
    </source>
</evidence>
<reference evidence="3" key="1">
    <citation type="journal article" date="2019" name="Int. J. Syst. Evol. Microbiol.">
        <title>The Global Catalogue of Microorganisms (GCM) 10K type strain sequencing project: providing services to taxonomists for standard genome sequencing and annotation.</title>
        <authorList>
            <consortium name="The Broad Institute Genomics Platform"/>
            <consortium name="The Broad Institute Genome Sequencing Center for Infectious Disease"/>
            <person name="Wu L."/>
            <person name="Ma J."/>
        </authorList>
    </citation>
    <scope>NUCLEOTIDE SEQUENCE [LARGE SCALE GENOMIC DNA]</scope>
    <source>
        <strain evidence="3">CGMCC 4.7237</strain>
    </source>
</reference>